<gene>
    <name evidence="13" type="primary">sdhD</name>
    <name evidence="13" type="ORF">DDB_G0278157</name>
</gene>
<feature type="transmembrane region" description="Helical" evidence="12">
    <location>
        <begin position="86"/>
        <end position="103"/>
    </location>
</feature>
<dbReference type="FunCoup" id="Q54YN1">
    <property type="interactions" value="104"/>
</dbReference>
<reference evidence="13 14" key="1">
    <citation type="journal article" date="2005" name="Nature">
        <title>The genome of the social amoeba Dictyostelium discoideum.</title>
        <authorList>
            <consortium name="The Dictyostelium discoideum Sequencing Consortium"/>
            <person name="Eichinger L."/>
            <person name="Pachebat J.A."/>
            <person name="Glockner G."/>
            <person name="Rajandream M.A."/>
            <person name="Sucgang R."/>
            <person name="Berriman M."/>
            <person name="Song J."/>
            <person name="Olsen R."/>
            <person name="Szafranski K."/>
            <person name="Xu Q."/>
            <person name="Tunggal B."/>
            <person name="Kummerfeld S."/>
            <person name="Madera M."/>
            <person name="Konfortov B.A."/>
            <person name="Rivero F."/>
            <person name="Bankier A.T."/>
            <person name="Lehmann R."/>
            <person name="Hamlin N."/>
            <person name="Davies R."/>
            <person name="Gaudet P."/>
            <person name="Fey P."/>
            <person name="Pilcher K."/>
            <person name="Chen G."/>
            <person name="Saunders D."/>
            <person name="Sodergren E."/>
            <person name="Davis P."/>
            <person name="Kerhornou A."/>
            <person name="Nie X."/>
            <person name="Hall N."/>
            <person name="Anjard C."/>
            <person name="Hemphill L."/>
            <person name="Bason N."/>
            <person name="Farbrother P."/>
            <person name="Desany B."/>
            <person name="Just E."/>
            <person name="Morio T."/>
            <person name="Rost R."/>
            <person name="Churcher C."/>
            <person name="Cooper J."/>
            <person name="Haydock S."/>
            <person name="van Driessche N."/>
            <person name="Cronin A."/>
            <person name="Goodhead I."/>
            <person name="Muzny D."/>
            <person name="Mourier T."/>
            <person name="Pain A."/>
            <person name="Lu M."/>
            <person name="Harper D."/>
            <person name="Lindsay R."/>
            <person name="Hauser H."/>
            <person name="James K."/>
            <person name="Quiles M."/>
            <person name="Madan Babu M."/>
            <person name="Saito T."/>
            <person name="Buchrieser C."/>
            <person name="Wardroper A."/>
            <person name="Felder M."/>
            <person name="Thangavelu M."/>
            <person name="Johnson D."/>
            <person name="Knights A."/>
            <person name="Loulseged H."/>
            <person name="Mungall K."/>
            <person name="Oliver K."/>
            <person name="Price C."/>
            <person name="Quail M.A."/>
            <person name="Urushihara H."/>
            <person name="Hernandez J."/>
            <person name="Rabbinowitsch E."/>
            <person name="Steffen D."/>
            <person name="Sanders M."/>
            <person name="Ma J."/>
            <person name="Kohara Y."/>
            <person name="Sharp S."/>
            <person name="Simmonds M."/>
            <person name="Spiegler S."/>
            <person name="Tivey A."/>
            <person name="Sugano S."/>
            <person name="White B."/>
            <person name="Walker D."/>
            <person name="Woodward J."/>
            <person name="Winckler T."/>
            <person name="Tanaka Y."/>
            <person name="Shaulsky G."/>
            <person name="Schleicher M."/>
            <person name="Weinstock G."/>
            <person name="Rosenthal A."/>
            <person name="Cox E.C."/>
            <person name="Chisholm R.L."/>
            <person name="Gibbs R."/>
            <person name="Loomis W.F."/>
            <person name="Platzer M."/>
            <person name="Kay R.R."/>
            <person name="Williams J."/>
            <person name="Dear P.H."/>
            <person name="Noegel A.A."/>
            <person name="Barrell B."/>
            <person name="Kuspa A."/>
        </authorList>
    </citation>
    <scope>NUCLEOTIDE SEQUENCE [LARGE SCALE GENOMIC DNA]</scope>
    <source>
        <strain evidence="13 14">AX4</strain>
    </source>
</reference>
<dbReference type="VEuPathDB" id="AmoebaDB:DDB_G0278157"/>
<dbReference type="Proteomes" id="UP000002195">
    <property type="component" value="Unassembled WGS sequence"/>
</dbReference>
<evidence type="ECO:0000256" key="6">
    <source>
        <dbReference type="ARBA" id="ARBA00022946"/>
    </source>
</evidence>
<keyword evidence="14" id="KW-1185">Reference proteome</keyword>
<dbReference type="STRING" id="44689.Q54YN1"/>
<dbReference type="GO" id="GO:0020037">
    <property type="term" value="F:heme binding"/>
    <property type="evidence" value="ECO:0000318"/>
    <property type="project" value="GO_Central"/>
</dbReference>
<dbReference type="EMBL" id="AAFI02000023">
    <property type="protein sequence ID" value="EAL68251.1"/>
    <property type="molecule type" value="Genomic_DNA"/>
</dbReference>
<keyword evidence="6 12" id="KW-0809">Transit peptide</keyword>
<keyword evidence="8 12" id="KW-0496">Mitochondrion</keyword>
<evidence type="ECO:0000256" key="4">
    <source>
        <dbReference type="ARBA" id="ARBA00022692"/>
    </source>
</evidence>
<keyword evidence="9 12" id="KW-0472">Membrane</keyword>
<proteinExistence type="inferred from homology"/>
<feature type="transmembrane region" description="Helical" evidence="12">
    <location>
        <begin position="109"/>
        <end position="127"/>
    </location>
</feature>
<comment type="similarity">
    <text evidence="2 12">Belongs to the CybS family.</text>
</comment>
<accession>Q54YN1</accession>
<dbReference type="PANTHER" id="PTHR13337:SF2">
    <property type="entry name" value="SUCCINATE DEHYDROGENASE [UBIQUINONE] CYTOCHROME B SMALL SUBUNIT, MITOCHONDRIAL"/>
    <property type="match status" value="1"/>
</dbReference>
<keyword evidence="7 12" id="KW-1133">Transmembrane helix</keyword>
<keyword evidence="11" id="KW-0479">Metal-binding</keyword>
<evidence type="ECO:0000256" key="3">
    <source>
        <dbReference type="ARBA" id="ARBA00022448"/>
    </source>
</evidence>
<dbReference type="GeneID" id="8621378"/>
<dbReference type="KEGG" id="ddi:DDB_G0278157"/>
<keyword evidence="4 12" id="KW-0812">Transmembrane</keyword>
<dbReference type="eggNOG" id="ENOG502RIAB">
    <property type="taxonomic scope" value="Eukaryota"/>
</dbReference>
<dbReference type="GO" id="GO:0005740">
    <property type="term" value="C:mitochondrial envelope"/>
    <property type="evidence" value="ECO:0000250"/>
    <property type="project" value="dictyBase"/>
</dbReference>
<dbReference type="OMA" id="FHYSTIG"/>
<dbReference type="PANTHER" id="PTHR13337">
    <property type="entry name" value="SUCCINATE DEHYDROGENASE"/>
    <property type="match status" value="1"/>
</dbReference>
<evidence type="ECO:0000256" key="7">
    <source>
        <dbReference type="ARBA" id="ARBA00022989"/>
    </source>
</evidence>
<feature type="binding site" description="axial binding residue" evidence="11">
    <location>
        <position position="124"/>
    </location>
    <ligand>
        <name>heme b</name>
        <dbReference type="ChEBI" id="CHEBI:60344"/>
        <note>ligand shared with SDHC</note>
    </ligand>
    <ligandPart>
        <name>Fe</name>
        <dbReference type="ChEBI" id="CHEBI:18248"/>
    </ligandPart>
</feature>
<dbReference type="Gene3D" id="1.20.1300.10">
    <property type="entry name" value="Fumarate reductase/succinate dehydrogenase, transmembrane subunit"/>
    <property type="match status" value="1"/>
</dbReference>
<keyword evidence="11" id="KW-0408">Iron</keyword>
<evidence type="ECO:0000256" key="5">
    <source>
        <dbReference type="ARBA" id="ARBA00022792"/>
    </source>
</evidence>
<evidence type="ECO:0000256" key="11">
    <source>
        <dbReference type="PIRSR" id="PIRSR607992-2"/>
    </source>
</evidence>
<feature type="binding site" evidence="10">
    <location>
        <position position="136"/>
    </location>
    <ligand>
        <name>a ubiquinone</name>
        <dbReference type="ChEBI" id="CHEBI:16389"/>
        <note>ligand shared with IP/SDHB</note>
    </ligand>
</feature>
<evidence type="ECO:0000256" key="1">
    <source>
        <dbReference type="ARBA" id="ARBA00004448"/>
    </source>
</evidence>
<dbReference type="PaxDb" id="44689-DDB0231386"/>
<dbReference type="GO" id="GO:0046872">
    <property type="term" value="F:metal ion binding"/>
    <property type="evidence" value="ECO:0007669"/>
    <property type="project" value="UniProtKB-KW"/>
</dbReference>
<feature type="transmembrane region" description="Helical" evidence="12">
    <location>
        <begin position="148"/>
        <end position="166"/>
    </location>
</feature>
<organism evidence="13 14">
    <name type="scientific">Dictyostelium discoideum</name>
    <name type="common">Social amoeba</name>
    <dbReference type="NCBI Taxonomy" id="44689"/>
    <lineage>
        <taxon>Eukaryota</taxon>
        <taxon>Amoebozoa</taxon>
        <taxon>Evosea</taxon>
        <taxon>Eumycetozoa</taxon>
        <taxon>Dictyostelia</taxon>
        <taxon>Dictyosteliales</taxon>
        <taxon>Dictyosteliaceae</taxon>
        <taxon>Dictyostelium</taxon>
    </lineage>
</organism>
<evidence type="ECO:0000256" key="8">
    <source>
        <dbReference type="ARBA" id="ARBA00023128"/>
    </source>
</evidence>
<evidence type="ECO:0000256" key="12">
    <source>
        <dbReference type="RuleBase" id="RU364031"/>
    </source>
</evidence>
<sequence length="179" mass="19141">MIRAGKILQPSVLSPFVNGFLPKSALVSNKGLSLNSNKSLTFTFDSASIFSASSYSTTSQQQQQQKHLTARDKLPDNAKAILNYKVFHYSTIIVAVSILPTIFAQGTNLALVSDIALGISLPAHLYLGMEAVINDYIYRPALRTTSKILVGGAAIIVCAGLITLSLRDGIGSVVSALWK</sequence>
<keyword evidence="5 12" id="KW-0999">Mitochondrion inner membrane</keyword>
<evidence type="ECO:0000256" key="2">
    <source>
        <dbReference type="ARBA" id="ARBA00007294"/>
    </source>
</evidence>
<dbReference type="GO" id="GO:0006099">
    <property type="term" value="P:tricarboxylic acid cycle"/>
    <property type="evidence" value="ECO:0000250"/>
    <property type="project" value="dictyBase"/>
</dbReference>
<evidence type="ECO:0000256" key="9">
    <source>
        <dbReference type="ARBA" id="ARBA00023136"/>
    </source>
</evidence>
<evidence type="ECO:0000313" key="13">
    <source>
        <dbReference type="EMBL" id="EAL68251.1"/>
    </source>
</evidence>
<name>Q54YN1_DICDI</name>
<keyword evidence="3" id="KW-0813">Transport</keyword>
<comment type="subcellular location">
    <subcellularLocation>
        <location evidence="1 12">Mitochondrion inner membrane</location>
        <topology evidence="1 12">Multi-pass membrane protein</topology>
    </subcellularLocation>
</comment>
<protein>
    <recommendedName>
        <fullName evidence="12">Succinate dehydrogenase [ubiquinone] cytochrome b small subunit</fullName>
    </recommendedName>
</protein>
<dbReference type="GO" id="GO:0048039">
    <property type="term" value="F:ubiquinone binding"/>
    <property type="evidence" value="ECO:0000318"/>
    <property type="project" value="GO_Central"/>
</dbReference>
<dbReference type="Reactome" id="R-DDI-71403">
    <property type="pathway name" value="Citric acid cycle (TCA cycle)"/>
</dbReference>
<dbReference type="HOGENOM" id="CLU_1506113_0_0_1"/>
<evidence type="ECO:0000313" key="14">
    <source>
        <dbReference type="Proteomes" id="UP000002195"/>
    </source>
</evidence>
<dbReference type="RefSeq" id="XP_642171.1">
    <property type="nucleotide sequence ID" value="XM_637079.1"/>
</dbReference>
<dbReference type="InterPro" id="IPR034804">
    <property type="entry name" value="SQR/QFR_C/D"/>
</dbReference>
<dbReference type="GO" id="GO:0006121">
    <property type="term" value="P:mitochondrial electron transport, succinate to ubiquinone"/>
    <property type="evidence" value="ECO:0000318"/>
    <property type="project" value="GO_Central"/>
</dbReference>
<comment type="caution">
    <text evidence="13">The sequence shown here is derived from an EMBL/GenBank/DDBJ whole genome shotgun (WGS) entry which is preliminary data.</text>
</comment>
<dbReference type="Pfam" id="PF05328">
    <property type="entry name" value="CybS"/>
    <property type="match status" value="1"/>
</dbReference>
<dbReference type="InParanoid" id="Q54YN1"/>
<dbReference type="dictyBase" id="DDB_G0278157">
    <property type="gene designation" value="sdhD"/>
</dbReference>
<dbReference type="GO" id="GO:0005743">
    <property type="term" value="C:mitochondrial inner membrane"/>
    <property type="evidence" value="ECO:0007669"/>
    <property type="project" value="UniProtKB-SubCell"/>
</dbReference>
<dbReference type="InterPro" id="IPR007992">
    <property type="entry name" value="CybS"/>
</dbReference>
<evidence type="ECO:0000256" key="10">
    <source>
        <dbReference type="PIRSR" id="PIRSR607992-1"/>
    </source>
</evidence>
<dbReference type="GO" id="GO:0045273">
    <property type="term" value="C:respiratory chain complex II (succinate dehydrogenase)"/>
    <property type="evidence" value="ECO:0000318"/>
    <property type="project" value="GO_Central"/>
</dbReference>
<dbReference type="AlphaFoldDB" id="Q54YN1"/>
<dbReference type="SMR" id="Q54YN1"/>